<keyword evidence="5 11" id="KW-0808">Transferase</keyword>
<evidence type="ECO:0000256" key="10">
    <source>
        <dbReference type="RuleBase" id="RU004516"/>
    </source>
</evidence>
<evidence type="ECO:0000256" key="11">
    <source>
        <dbReference type="RuleBase" id="RU004517"/>
    </source>
</evidence>
<reference evidence="12" key="2">
    <citation type="submission" date="2020-11" db="EMBL/GenBank/DDBJ databases">
        <authorList>
            <person name="Cecchin M."/>
            <person name="Marcolungo L."/>
            <person name="Rossato M."/>
            <person name="Girolomoni L."/>
            <person name="Cosentino E."/>
            <person name="Cuine S."/>
            <person name="Li-Beisson Y."/>
            <person name="Delledonne M."/>
            <person name="Ballottari M."/>
        </authorList>
    </citation>
    <scope>NUCLEOTIDE SEQUENCE</scope>
    <source>
        <strain evidence="12">211/11P</strain>
        <tissue evidence="12">Whole cell</tissue>
    </source>
</reference>
<name>A0A9D4YZL7_CHLVU</name>
<dbReference type="Gene3D" id="3.30.470.10">
    <property type="match status" value="1"/>
</dbReference>
<evidence type="ECO:0000256" key="2">
    <source>
        <dbReference type="ARBA" id="ARBA00009320"/>
    </source>
</evidence>
<dbReference type="Proteomes" id="UP001055712">
    <property type="component" value="Unassembled WGS sequence"/>
</dbReference>
<dbReference type="InterPro" id="IPR043132">
    <property type="entry name" value="BCAT-like_C"/>
</dbReference>
<dbReference type="NCBIfam" id="TIGR01123">
    <property type="entry name" value="ilvE_II"/>
    <property type="match status" value="1"/>
</dbReference>
<dbReference type="Pfam" id="PF01063">
    <property type="entry name" value="Aminotran_4"/>
    <property type="match status" value="1"/>
</dbReference>
<evidence type="ECO:0000256" key="1">
    <source>
        <dbReference type="ARBA" id="ARBA00001933"/>
    </source>
</evidence>
<feature type="modified residue" description="N6-(pyridoxal phosphate)lysine" evidence="8">
    <location>
        <position position="250"/>
    </location>
</feature>
<keyword evidence="4 11" id="KW-0028">Amino-acid biosynthesis</keyword>
<evidence type="ECO:0000256" key="3">
    <source>
        <dbReference type="ARBA" id="ARBA00022576"/>
    </source>
</evidence>
<evidence type="ECO:0000256" key="7">
    <source>
        <dbReference type="ARBA" id="ARBA00023304"/>
    </source>
</evidence>
<accession>A0A9D4YZL7</accession>
<dbReference type="SUPFAM" id="SSF56752">
    <property type="entry name" value="D-aminoacid aminotransferase-like PLP-dependent enzymes"/>
    <property type="match status" value="1"/>
</dbReference>
<comment type="catalytic activity">
    <reaction evidence="11">
        <text>L-valine + 2-oxoglutarate = 3-methyl-2-oxobutanoate + L-glutamate</text>
        <dbReference type="Rhea" id="RHEA:24813"/>
        <dbReference type="ChEBI" id="CHEBI:11851"/>
        <dbReference type="ChEBI" id="CHEBI:16810"/>
        <dbReference type="ChEBI" id="CHEBI:29985"/>
        <dbReference type="ChEBI" id="CHEBI:57762"/>
        <dbReference type="EC" id="2.6.1.42"/>
    </reaction>
</comment>
<evidence type="ECO:0000256" key="8">
    <source>
        <dbReference type="PIRSR" id="PIRSR006468-1"/>
    </source>
</evidence>
<dbReference type="FunFam" id="3.30.470.10:FF:000002">
    <property type="entry name" value="Branched-chain-amino-acid aminotransferase"/>
    <property type="match status" value="1"/>
</dbReference>
<keyword evidence="3 11" id="KW-0032">Aminotransferase</keyword>
<proteinExistence type="inferred from homology"/>
<dbReference type="InterPro" id="IPR001544">
    <property type="entry name" value="Aminotrans_IV"/>
</dbReference>
<dbReference type="EC" id="2.6.1.42" evidence="11"/>
<dbReference type="PROSITE" id="PS00770">
    <property type="entry name" value="AA_TRANSFER_CLASS_4"/>
    <property type="match status" value="1"/>
</dbReference>
<evidence type="ECO:0000256" key="6">
    <source>
        <dbReference type="ARBA" id="ARBA00022898"/>
    </source>
</evidence>
<dbReference type="InterPro" id="IPR018300">
    <property type="entry name" value="Aminotrans_IV_CS"/>
</dbReference>
<dbReference type="InterPro" id="IPR033939">
    <property type="entry name" value="BCAT_family"/>
</dbReference>
<keyword evidence="7 11" id="KW-0100">Branched-chain amino acid biosynthesis</keyword>
<dbReference type="InterPro" id="IPR043131">
    <property type="entry name" value="BCAT-like_N"/>
</dbReference>
<dbReference type="PANTHER" id="PTHR11825:SF44">
    <property type="entry name" value="BRANCHED-CHAIN-AMINO-ACID AMINOTRANSFERASE"/>
    <property type="match status" value="1"/>
</dbReference>
<dbReference type="PANTHER" id="PTHR11825">
    <property type="entry name" value="SUBGROUP IIII AMINOTRANSFERASE"/>
    <property type="match status" value="1"/>
</dbReference>
<protein>
    <recommendedName>
        <fullName evidence="11">Branched-chain-amino-acid aminotransferase</fullName>
        <ecNumber evidence="11">2.6.1.42</ecNumber>
    </recommendedName>
</protein>
<evidence type="ECO:0000256" key="9">
    <source>
        <dbReference type="RuleBase" id="RU004106"/>
    </source>
</evidence>
<evidence type="ECO:0000256" key="5">
    <source>
        <dbReference type="ARBA" id="ARBA00022679"/>
    </source>
</evidence>
<dbReference type="GO" id="GO:0004084">
    <property type="term" value="F:branched-chain-amino-acid transaminase activity"/>
    <property type="evidence" value="ECO:0007669"/>
    <property type="project" value="UniProtKB-EC"/>
</dbReference>
<comment type="similarity">
    <text evidence="2 9">Belongs to the class-IV pyridoxal-phosphate-dependent aminotransferase family.</text>
</comment>
<dbReference type="OrthoDB" id="1732691at2759"/>
<dbReference type="InterPro" id="IPR036038">
    <property type="entry name" value="Aminotransferase-like"/>
</dbReference>
<dbReference type="EMBL" id="SIDB01000003">
    <property type="protein sequence ID" value="KAI3434631.1"/>
    <property type="molecule type" value="Genomic_DNA"/>
</dbReference>
<evidence type="ECO:0000313" key="13">
    <source>
        <dbReference type="Proteomes" id="UP001055712"/>
    </source>
</evidence>
<dbReference type="GO" id="GO:0009082">
    <property type="term" value="P:branched-chain amino acid biosynthetic process"/>
    <property type="evidence" value="ECO:0007669"/>
    <property type="project" value="UniProtKB-KW"/>
</dbReference>
<evidence type="ECO:0000313" key="12">
    <source>
        <dbReference type="EMBL" id="KAI3434631.1"/>
    </source>
</evidence>
<gene>
    <name evidence="12" type="ORF">D9Q98_002698</name>
</gene>
<dbReference type="Gene3D" id="3.20.10.10">
    <property type="entry name" value="D-amino Acid Aminotransferase, subunit A, domain 2"/>
    <property type="match status" value="1"/>
</dbReference>
<dbReference type="InterPro" id="IPR005786">
    <property type="entry name" value="B_amino_transII"/>
</dbReference>
<comment type="cofactor">
    <cofactor evidence="1 10">
        <name>pyridoxal 5'-phosphate</name>
        <dbReference type="ChEBI" id="CHEBI:597326"/>
    </cofactor>
</comment>
<keyword evidence="13" id="KW-1185">Reference proteome</keyword>
<keyword evidence="6 10" id="KW-0663">Pyridoxal phosphate</keyword>
<dbReference type="AlphaFoldDB" id="A0A9D4YZL7"/>
<comment type="catalytic activity">
    <reaction evidence="11">
        <text>L-leucine + 2-oxoglutarate = 4-methyl-2-oxopentanoate + L-glutamate</text>
        <dbReference type="Rhea" id="RHEA:18321"/>
        <dbReference type="ChEBI" id="CHEBI:16810"/>
        <dbReference type="ChEBI" id="CHEBI:17865"/>
        <dbReference type="ChEBI" id="CHEBI:29985"/>
        <dbReference type="ChEBI" id="CHEBI:57427"/>
        <dbReference type="EC" id="2.6.1.42"/>
    </reaction>
</comment>
<dbReference type="PIRSF" id="PIRSF006468">
    <property type="entry name" value="BCAT1"/>
    <property type="match status" value="1"/>
</dbReference>
<organism evidence="12 13">
    <name type="scientific">Chlorella vulgaris</name>
    <name type="common">Green alga</name>
    <dbReference type="NCBI Taxonomy" id="3077"/>
    <lineage>
        <taxon>Eukaryota</taxon>
        <taxon>Viridiplantae</taxon>
        <taxon>Chlorophyta</taxon>
        <taxon>core chlorophytes</taxon>
        <taxon>Trebouxiophyceae</taxon>
        <taxon>Chlorellales</taxon>
        <taxon>Chlorellaceae</taxon>
        <taxon>Chlorella clade</taxon>
        <taxon>Chlorella</taxon>
    </lineage>
</organism>
<evidence type="ECO:0000256" key="4">
    <source>
        <dbReference type="ARBA" id="ARBA00022605"/>
    </source>
</evidence>
<dbReference type="GO" id="GO:0008652">
    <property type="term" value="P:amino acid biosynthetic process"/>
    <property type="evidence" value="ECO:0007669"/>
    <property type="project" value="UniProtKB-KW"/>
</dbReference>
<reference evidence="12" key="1">
    <citation type="journal article" date="2019" name="Plant J.">
        <title>Chlorella vulgaris genome assembly and annotation reveals the molecular basis for metabolic acclimation to high light conditions.</title>
        <authorList>
            <person name="Cecchin M."/>
            <person name="Marcolungo L."/>
            <person name="Rossato M."/>
            <person name="Girolomoni L."/>
            <person name="Cosentino E."/>
            <person name="Cuine S."/>
            <person name="Li-Beisson Y."/>
            <person name="Delledonne M."/>
            <person name="Ballottari M."/>
        </authorList>
    </citation>
    <scope>NUCLEOTIDE SEQUENCE</scope>
    <source>
        <strain evidence="12">211/11P</strain>
    </source>
</reference>
<comment type="caution">
    <text evidence="12">The sequence shown here is derived from an EMBL/GenBank/DDBJ whole genome shotgun (WGS) entry which is preliminary data.</text>
</comment>
<sequence>MQAAGLSALALGRALLHGNGSKGLGAVAAAAPRWFSAQPSPEEGDRAAEFLHTFRAADLLIERSTVQQPPINLEDLKFGTVFTDHMLHIEHSVTEGWTRPTVKPFGLLQMHPASQVLHYGMCCFEGMKAYAGVDGRMRLFRPEMNMERLRRSARRLQLADFDPQELLSCLKQLLLVDRSWLPAREGYSIYVRPFMFSSANALGVAKPARTTLSVLLSPVGPYFPTGLKPIALFVDELHRRAWPGGVGDVKVGGNYAPTIHPQVEAAARYGTPQVVYCFRESTEHPDHAQFEECGSMNLFFHLQQRDGRRVLVTPPLTGTILPGITRDSILTLARQWGDCEVQERPVTIAEVREASSEGRLLELFGSGTACIVQPVGSLIRSNGEVYTTRLSPETDPGASLAVRLQRSLLDIQYGRTEHPWSVAVE</sequence>
<dbReference type="CDD" id="cd01557">
    <property type="entry name" value="BCAT_beta_family"/>
    <property type="match status" value="1"/>
</dbReference>
<dbReference type="NCBIfam" id="NF009897">
    <property type="entry name" value="PRK13357.1"/>
    <property type="match status" value="1"/>
</dbReference>
<comment type="catalytic activity">
    <reaction evidence="11">
        <text>L-isoleucine + 2-oxoglutarate = (S)-3-methyl-2-oxopentanoate + L-glutamate</text>
        <dbReference type="Rhea" id="RHEA:24801"/>
        <dbReference type="ChEBI" id="CHEBI:16810"/>
        <dbReference type="ChEBI" id="CHEBI:29985"/>
        <dbReference type="ChEBI" id="CHEBI:35146"/>
        <dbReference type="ChEBI" id="CHEBI:58045"/>
        <dbReference type="EC" id="2.6.1.42"/>
    </reaction>
</comment>